<sequence length="144" mass="15897">MSTGKYLSTKKVPLPEHGQYAVVCTGQNIDSKNDAWKIIGAFNVNVKDGGLVSSISVVGLMHQDTGENLHSHPIHVTPKSNHQQATIFGYKNSDDDWILQCYNPVTDDSDSAHLMNGDVINLIHRNTNQPLYSHEVLLDDGTQE</sequence>
<dbReference type="Proteomes" id="UP000789342">
    <property type="component" value="Unassembled WGS sequence"/>
</dbReference>
<keyword evidence="2" id="KW-0677">Repeat</keyword>
<dbReference type="Gene3D" id="2.80.10.50">
    <property type="match status" value="1"/>
</dbReference>
<evidence type="ECO:0000313" key="5">
    <source>
        <dbReference type="Proteomes" id="UP000789342"/>
    </source>
</evidence>
<name>A0A9N9CCR5_9GLOM</name>
<evidence type="ECO:0000256" key="1">
    <source>
        <dbReference type="ARBA" id="ARBA00022729"/>
    </source>
</evidence>
<dbReference type="InterPro" id="IPR016093">
    <property type="entry name" value="MIR_motif"/>
</dbReference>
<dbReference type="AlphaFoldDB" id="A0A9N9CCR5"/>
<dbReference type="SUPFAM" id="SSF82109">
    <property type="entry name" value="MIR domain"/>
    <property type="match status" value="1"/>
</dbReference>
<proteinExistence type="predicted"/>
<evidence type="ECO:0000313" key="4">
    <source>
        <dbReference type="EMBL" id="CAG8596564.1"/>
    </source>
</evidence>
<accession>A0A9N9CCR5</accession>
<feature type="non-terminal residue" evidence="4">
    <location>
        <position position="144"/>
    </location>
</feature>
<comment type="caution">
    <text evidence="4">The sequence shown here is derived from an EMBL/GenBank/DDBJ whole genome shotgun (WGS) entry which is preliminary data.</text>
</comment>
<keyword evidence="5" id="KW-1185">Reference proteome</keyword>
<gene>
    <name evidence="4" type="ORF">AMORRO_LOCUS7591</name>
</gene>
<feature type="domain" description="MIR" evidence="3">
    <location>
        <begin position="49"/>
        <end position="102"/>
    </location>
</feature>
<dbReference type="PANTHER" id="PTHR46809">
    <property type="entry name" value="STROMAL CELL-DERIVED FACTOR 2-LIKE PROTEIN"/>
    <property type="match status" value="1"/>
</dbReference>
<dbReference type="InterPro" id="IPR036300">
    <property type="entry name" value="MIR_dom_sf"/>
</dbReference>
<reference evidence="4" key="1">
    <citation type="submission" date="2021-06" db="EMBL/GenBank/DDBJ databases">
        <authorList>
            <person name="Kallberg Y."/>
            <person name="Tangrot J."/>
            <person name="Rosling A."/>
        </authorList>
    </citation>
    <scope>NUCLEOTIDE SEQUENCE</scope>
    <source>
        <strain evidence="4">CL551</strain>
    </source>
</reference>
<dbReference type="SMART" id="SM00472">
    <property type="entry name" value="MIR"/>
    <property type="match status" value="1"/>
</dbReference>
<keyword evidence="1" id="KW-0732">Signal</keyword>
<protein>
    <submittedName>
        <fullName evidence="4">20_t:CDS:1</fullName>
    </submittedName>
</protein>
<evidence type="ECO:0000256" key="2">
    <source>
        <dbReference type="ARBA" id="ARBA00022737"/>
    </source>
</evidence>
<dbReference type="OrthoDB" id="5588846at2759"/>
<organism evidence="4 5">
    <name type="scientific">Acaulospora morrowiae</name>
    <dbReference type="NCBI Taxonomy" id="94023"/>
    <lineage>
        <taxon>Eukaryota</taxon>
        <taxon>Fungi</taxon>
        <taxon>Fungi incertae sedis</taxon>
        <taxon>Mucoromycota</taxon>
        <taxon>Glomeromycotina</taxon>
        <taxon>Glomeromycetes</taxon>
        <taxon>Diversisporales</taxon>
        <taxon>Acaulosporaceae</taxon>
        <taxon>Acaulospora</taxon>
    </lineage>
</organism>
<dbReference type="EMBL" id="CAJVPV010005823">
    <property type="protein sequence ID" value="CAG8596564.1"/>
    <property type="molecule type" value="Genomic_DNA"/>
</dbReference>
<dbReference type="PANTHER" id="PTHR46809:SF2">
    <property type="entry name" value="GH21273P"/>
    <property type="match status" value="1"/>
</dbReference>
<evidence type="ECO:0000259" key="3">
    <source>
        <dbReference type="SMART" id="SM00472"/>
    </source>
</evidence>